<evidence type="ECO:0000256" key="4">
    <source>
        <dbReference type="SAM" id="SignalP"/>
    </source>
</evidence>
<dbReference type="PROSITE" id="PS50005">
    <property type="entry name" value="TPR"/>
    <property type="match status" value="2"/>
</dbReference>
<proteinExistence type="predicted"/>
<keyword evidence="2 3" id="KW-0802">TPR repeat</keyword>
<gene>
    <name evidence="5" type="ORF">SAMN04488128_1021632</name>
</gene>
<reference evidence="6" key="1">
    <citation type="submission" date="2017-02" db="EMBL/GenBank/DDBJ databases">
        <authorList>
            <person name="Varghese N."/>
            <person name="Submissions S."/>
        </authorList>
    </citation>
    <scope>NUCLEOTIDE SEQUENCE [LARGE SCALE GENOMIC DNA]</scope>
    <source>
        <strain evidence="6">DSM 22224</strain>
    </source>
</reference>
<keyword evidence="6" id="KW-1185">Reference proteome</keyword>
<accession>A0A1T4S117</accession>
<name>A0A1T4S117_9BACT</name>
<dbReference type="PANTHER" id="PTHR44943">
    <property type="entry name" value="CELLULOSE SYNTHASE OPERON PROTEIN C"/>
    <property type="match status" value="1"/>
</dbReference>
<dbReference type="InterPro" id="IPR019734">
    <property type="entry name" value="TPR_rpt"/>
</dbReference>
<evidence type="ECO:0000256" key="3">
    <source>
        <dbReference type="PROSITE-ProRule" id="PRU00339"/>
    </source>
</evidence>
<dbReference type="Pfam" id="PF13174">
    <property type="entry name" value="TPR_6"/>
    <property type="match status" value="1"/>
</dbReference>
<dbReference type="SUPFAM" id="SSF48452">
    <property type="entry name" value="TPR-like"/>
    <property type="match status" value="1"/>
</dbReference>
<dbReference type="AlphaFoldDB" id="A0A1T4S117"/>
<dbReference type="InterPro" id="IPR051685">
    <property type="entry name" value="Ycf3/AcsC/BcsC/TPR_MFPF"/>
</dbReference>
<dbReference type="Pfam" id="PF13414">
    <property type="entry name" value="TPR_11"/>
    <property type="match status" value="1"/>
</dbReference>
<feature type="signal peptide" evidence="4">
    <location>
        <begin position="1"/>
        <end position="24"/>
    </location>
</feature>
<dbReference type="Gene3D" id="1.25.40.10">
    <property type="entry name" value="Tetratricopeptide repeat domain"/>
    <property type="match status" value="1"/>
</dbReference>
<dbReference type="EMBL" id="FUWZ01000002">
    <property type="protein sequence ID" value="SKA21511.1"/>
    <property type="molecule type" value="Genomic_DNA"/>
</dbReference>
<keyword evidence="4" id="KW-0732">Signal</keyword>
<organism evidence="5 6">
    <name type="scientific">Chitinophaga eiseniae</name>
    <dbReference type="NCBI Taxonomy" id="634771"/>
    <lineage>
        <taxon>Bacteria</taxon>
        <taxon>Pseudomonadati</taxon>
        <taxon>Bacteroidota</taxon>
        <taxon>Chitinophagia</taxon>
        <taxon>Chitinophagales</taxon>
        <taxon>Chitinophagaceae</taxon>
        <taxon>Chitinophaga</taxon>
    </lineage>
</organism>
<sequence>MHMRSSLLKAVFVAGVLFSQVAVAQDANELYRTATNFMRNGDYSNAVLVLNQALQLDPDNFEYRKQLGFTFYLKGDLNKAKGVIEPLLNRKEADIQVFQIAGNIYQGREEWKTAQRMYEKAIRKFPNSGELYNDNGTLAMNFKMYDGALRSWLKGIEQDPTFPGNYYNATKTYYYSNSPLWCILYGETFMNMESFTTRTAEIRNIVLESYKKLFNDPSLFDSMVPEEEGKKGKKSKGDGGFSQAFKQCMGKQLSVITGGVDPDALIMARTRFLLDWYNSYSNTYPYALFDFQQKMLQQGMFESYNHWLFGPAANQASYKAWVTLHKQDYDDFLKYQRNHPLKPRPDEYYNDGKFTLINAGY</sequence>
<evidence type="ECO:0000313" key="6">
    <source>
        <dbReference type="Proteomes" id="UP000190367"/>
    </source>
</evidence>
<dbReference type="STRING" id="634771.SAMN04488128_1021632"/>
<feature type="chain" id="PRO_5012888310" evidence="4">
    <location>
        <begin position="25"/>
        <end position="361"/>
    </location>
</feature>
<feature type="repeat" description="TPR" evidence="3">
    <location>
        <begin position="95"/>
        <end position="128"/>
    </location>
</feature>
<dbReference type="InterPro" id="IPR011990">
    <property type="entry name" value="TPR-like_helical_dom_sf"/>
</dbReference>
<protein>
    <submittedName>
        <fullName evidence="5">Tetratricopeptide repeat-containing protein</fullName>
    </submittedName>
</protein>
<dbReference type="Proteomes" id="UP000190367">
    <property type="component" value="Unassembled WGS sequence"/>
</dbReference>
<dbReference type="PANTHER" id="PTHR44943:SF8">
    <property type="entry name" value="TPR REPEAT-CONTAINING PROTEIN MJ0263"/>
    <property type="match status" value="1"/>
</dbReference>
<keyword evidence="1" id="KW-0677">Repeat</keyword>
<evidence type="ECO:0000313" key="5">
    <source>
        <dbReference type="EMBL" id="SKA21511.1"/>
    </source>
</evidence>
<dbReference type="SMART" id="SM00028">
    <property type="entry name" value="TPR"/>
    <property type="match status" value="3"/>
</dbReference>
<evidence type="ECO:0000256" key="1">
    <source>
        <dbReference type="ARBA" id="ARBA00022737"/>
    </source>
</evidence>
<evidence type="ECO:0000256" key="2">
    <source>
        <dbReference type="ARBA" id="ARBA00022803"/>
    </source>
</evidence>
<feature type="repeat" description="TPR" evidence="3">
    <location>
        <begin position="27"/>
        <end position="60"/>
    </location>
</feature>